<reference evidence="2 3" key="1">
    <citation type="submission" date="2016-07" db="EMBL/GenBank/DDBJ databases">
        <title>Multiple horizontal gene transfer events from other fungi enriched the ability of initially mycotrophic Trichoderma (Ascomycota) to feed on dead plant biomass.</title>
        <authorList>
            <consortium name="DOE Joint Genome Institute"/>
            <person name="Aerts A."/>
            <person name="Atanasova L."/>
            <person name="Chenthamara K."/>
            <person name="Zhang J."/>
            <person name="Grujic M."/>
            <person name="Henrissat B."/>
            <person name="Kuo A."/>
            <person name="Salamov A."/>
            <person name="Lipzen A."/>
            <person name="Labutti K."/>
            <person name="Barry K."/>
            <person name="Miao Y."/>
            <person name="Rahimi M.J."/>
            <person name="Shen Q."/>
            <person name="Grigoriev I.V."/>
            <person name="Kubicek C.P."/>
            <person name="Druzhinina I.S."/>
        </authorList>
    </citation>
    <scope>NUCLEOTIDE SEQUENCE [LARGE SCALE GENOMIC DNA]</scope>
    <source>
        <strain evidence="2 3">CBS 433.97</strain>
    </source>
</reference>
<organism evidence="2 3">
    <name type="scientific">Trichoderma asperellum (strain ATCC 204424 / CBS 433.97 / NBRC 101777)</name>
    <dbReference type="NCBI Taxonomy" id="1042311"/>
    <lineage>
        <taxon>Eukaryota</taxon>
        <taxon>Fungi</taxon>
        <taxon>Dikarya</taxon>
        <taxon>Ascomycota</taxon>
        <taxon>Pezizomycotina</taxon>
        <taxon>Sordariomycetes</taxon>
        <taxon>Hypocreomycetidae</taxon>
        <taxon>Hypocreales</taxon>
        <taxon>Hypocreaceae</taxon>
        <taxon>Trichoderma</taxon>
    </lineage>
</organism>
<keyword evidence="3" id="KW-1185">Reference proteome</keyword>
<name>A0A2T3ZF33_TRIA4</name>
<dbReference type="Proteomes" id="UP000240493">
    <property type="component" value="Unassembled WGS sequence"/>
</dbReference>
<sequence length="151" mass="16040">MPPVVPSSHPSDDHLHQYPGFRDTPAWAASTGEYRILARPHAKGNGVPIKQAPPDRQGARCDNQAPAGVTESFSGHQDAGTAKHASDMAPIGAQSEAHAAGTPYSTPQSSRPSPASPWTRLLWLRLGRGSTDPGLKAAQVRTKENSRASYN</sequence>
<evidence type="ECO:0000313" key="2">
    <source>
        <dbReference type="EMBL" id="PTB43428.1"/>
    </source>
</evidence>
<gene>
    <name evidence="2" type="ORF">M441DRAFT_45380</name>
</gene>
<feature type="region of interest" description="Disordered" evidence="1">
    <location>
        <begin position="1"/>
        <end position="25"/>
    </location>
</feature>
<evidence type="ECO:0000256" key="1">
    <source>
        <dbReference type="SAM" id="MobiDB-lite"/>
    </source>
</evidence>
<protein>
    <submittedName>
        <fullName evidence="2">Uncharacterized protein</fullName>
    </submittedName>
</protein>
<dbReference type="AlphaFoldDB" id="A0A2T3ZF33"/>
<accession>A0A2T3ZF33</accession>
<dbReference type="EMBL" id="KZ679259">
    <property type="protein sequence ID" value="PTB43428.1"/>
    <property type="molecule type" value="Genomic_DNA"/>
</dbReference>
<proteinExistence type="predicted"/>
<feature type="compositionally biased region" description="Low complexity" evidence="1">
    <location>
        <begin position="120"/>
        <end position="129"/>
    </location>
</feature>
<evidence type="ECO:0000313" key="3">
    <source>
        <dbReference type="Proteomes" id="UP000240493"/>
    </source>
</evidence>
<feature type="compositionally biased region" description="Basic and acidic residues" evidence="1">
    <location>
        <begin position="141"/>
        <end position="151"/>
    </location>
</feature>
<feature type="compositionally biased region" description="Polar residues" evidence="1">
    <location>
        <begin position="103"/>
        <end position="113"/>
    </location>
</feature>
<feature type="region of interest" description="Disordered" evidence="1">
    <location>
        <begin position="39"/>
        <end position="151"/>
    </location>
</feature>